<evidence type="ECO:0000256" key="5">
    <source>
        <dbReference type="ARBA" id="ARBA00022763"/>
    </source>
</evidence>
<proteinExistence type="inferred from homology"/>
<dbReference type="PROSITE" id="PS51217">
    <property type="entry name" value="UVRD_HELICASE_CTER"/>
    <property type="match status" value="1"/>
</dbReference>
<evidence type="ECO:0000256" key="4">
    <source>
        <dbReference type="ARBA" id="ARBA00022741"/>
    </source>
</evidence>
<keyword evidence="6 14" id="KW-0378">Hydrolase</keyword>
<keyword evidence="12 14" id="KW-0238">DNA-binding</keyword>
<dbReference type="GO" id="GO:0000724">
    <property type="term" value="P:double-strand break repair via homologous recombination"/>
    <property type="evidence" value="ECO:0007669"/>
    <property type="project" value="UniProtKB-UniRule"/>
</dbReference>
<comment type="cofactor">
    <cofactor evidence="14">
        <name>Mg(2+)</name>
        <dbReference type="ChEBI" id="CHEBI:18420"/>
    </cofactor>
</comment>
<dbReference type="GO" id="GO:0008409">
    <property type="term" value="F:5'-3' exonuclease activity"/>
    <property type="evidence" value="ECO:0007669"/>
    <property type="project" value="UniProtKB-UniRule"/>
</dbReference>
<feature type="binding site" evidence="14">
    <location>
        <position position="1127"/>
    </location>
    <ligand>
        <name>[4Fe-4S] cluster</name>
        <dbReference type="ChEBI" id="CHEBI:49883"/>
    </ligand>
</feature>
<evidence type="ECO:0000256" key="7">
    <source>
        <dbReference type="ARBA" id="ARBA00022806"/>
    </source>
</evidence>
<dbReference type="GO" id="GO:0004386">
    <property type="term" value="F:helicase activity"/>
    <property type="evidence" value="ECO:0007669"/>
    <property type="project" value="UniProtKB-KW"/>
</dbReference>
<keyword evidence="3 14" id="KW-0479">Metal-binding</keyword>
<dbReference type="GO" id="GO:0046872">
    <property type="term" value="F:metal ion binding"/>
    <property type="evidence" value="ECO:0007669"/>
    <property type="project" value="UniProtKB-KW"/>
</dbReference>
<evidence type="ECO:0000313" key="16">
    <source>
        <dbReference type="EMBL" id="GEN30704.1"/>
    </source>
</evidence>
<dbReference type="InterPro" id="IPR011604">
    <property type="entry name" value="PDDEXK-like_dom_sf"/>
</dbReference>
<dbReference type="EMBL" id="BJXW01000009">
    <property type="protein sequence ID" value="GEN30704.1"/>
    <property type="molecule type" value="Genomic_DNA"/>
</dbReference>
<keyword evidence="2 14" id="KW-0540">Nuclease</keyword>
<evidence type="ECO:0000259" key="15">
    <source>
        <dbReference type="PROSITE" id="PS51217"/>
    </source>
</evidence>
<dbReference type="InterPro" id="IPR014140">
    <property type="entry name" value="DNA_helicase_suAddB"/>
</dbReference>
<keyword evidence="7 14" id="KW-0347">Helicase</keyword>
<dbReference type="PANTHER" id="PTHR30591">
    <property type="entry name" value="RECBCD ENZYME SUBUNIT RECC"/>
    <property type="match status" value="1"/>
</dbReference>
<dbReference type="EC" id="3.1.-.-" evidence="14"/>
<comment type="similarity">
    <text evidence="14">Belongs to the helicase family. AddB/RexB type 1 subfamily.</text>
</comment>
<protein>
    <recommendedName>
        <fullName evidence="14">ATP-dependent helicase/deoxyribonuclease subunit B</fullName>
        <ecNumber evidence="14">3.1.-.-</ecNumber>
    </recommendedName>
    <alternativeName>
        <fullName evidence="14">ATP-dependent helicase/nuclease subunit AddB</fullName>
    </alternativeName>
</protein>
<dbReference type="Gene3D" id="3.40.50.300">
    <property type="entry name" value="P-loop containing nucleotide triphosphate hydrolases"/>
    <property type="match status" value="3"/>
</dbReference>
<dbReference type="SUPFAM" id="SSF52540">
    <property type="entry name" value="P-loop containing nucleoside triphosphate hydrolases"/>
    <property type="match status" value="1"/>
</dbReference>
<keyword evidence="17" id="KW-1185">Reference proteome</keyword>
<dbReference type="AlphaFoldDB" id="A0A511UVV4"/>
<dbReference type="Pfam" id="PF21445">
    <property type="entry name" value="ADDB_N"/>
    <property type="match status" value="1"/>
</dbReference>
<evidence type="ECO:0000256" key="14">
    <source>
        <dbReference type="HAMAP-Rule" id="MF_01452"/>
    </source>
</evidence>
<keyword evidence="4 14" id="KW-0547">Nucleotide-binding</keyword>
<dbReference type="GO" id="GO:0005524">
    <property type="term" value="F:ATP binding"/>
    <property type="evidence" value="ECO:0007669"/>
    <property type="project" value="UniProtKB-UniRule"/>
</dbReference>
<keyword evidence="1 14" id="KW-0004">4Fe-4S</keyword>
<evidence type="ECO:0000256" key="12">
    <source>
        <dbReference type="ARBA" id="ARBA00023125"/>
    </source>
</evidence>
<comment type="subunit">
    <text evidence="14">Heterodimer of AddA and AddB.</text>
</comment>
<keyword evidence="10 14" id="KW-0408">Iron</keyword>
<dbReference type="Pfam" id="PF12705">
    <property type="entry name" value="PDDEXK_1"/>
    <property type="match status" value="1"/>
</dbReference>
<dbReference type="HAMAP" id="MF_01452">
    <property type="entry name" value="AddB_type1"/>
    <property type="match status" value="1"/>
</dbReference>
<evidence type="ECO:0000256" key="11">
    <source>
        <dbReference type="ARBA" id="ARBA00023014"/>
    </source>
</evidence>
<comment type="cofactor">
    <cofactor evidence="14">
        <name>[4Fe-4S] cluster</name>
        <dbReference type="ChEBI" id="CHEBI:49883"/>
    </cofactor>
    <text evidence="14">Binds 1 [4Fe-4S] cluster.</text>
</comment>
<dbReference type="InterPro" id="IPR027417">
    <property type="entry name" value="P-loop_NTPase"/>
</dbReference>
<feature type="binding site" evidence="14">
    <location>
        <position position="1133"/>
    </location>
    <ligand>
        <name>[4Fe-4S] cluster</name>
        <dbReference type="ChEBI" id="CHEBI:49883"/>
    </ligand>
</feature>
<comment type="caution">
    <text evidence="16">The sequence shown here is derived from an EMBL/GenBank/DDBJ whole genome shotgun (WGS) entry which is preliminary data.</text>
</comment>
<feature type="binding site" evidence="14">
    <location>
        <position position="802"/>
    </location>
    <ligand>
        <name>[4Fe-4S] cluster</name>
        <dbReference type="ChEBI" id="CHEBI:49883"/>
    </ligand>
</feature>
<sequence length="1165" mass="136039">MTLRFIVGRSGTDKSALMFEEIKKKSLHDPQGSAIFYIVPDQMTFDQEYTLFRDPEFTGSIRTQVVSFSRLAWRIFQETGGATRQYISSVGIQMLLRKILKEKQEDWLVFQKTTEKQGFLEQLEAIMKEFKRYEITPSMLVEQQIVMNQFVHQHPTEKALVDKLKDLTYIYDRFMTVLKDNYMDGEDELRLLAEKIPEATLMQDAEVYLDGFHRFTPIEMRVIEALLKTCRKVTIALTVDDLGEKERSDLDLFYQTTETYNQLKQLAEVHQINIESHVRLDAENDRFKHHPYFAHLEKHFDTHPVPEYVGDVPIKLGEAVHPRAEVEGVAQEILSLVREHGYRFRDMAIFIRDPETYHDLIETLFADYNIPVFIDEKRSMLNHSLIEFIRSILDVIHGNWRYDAVFRMLKTGFIPIQDERYPLTADAIDELENYCLEYGIRSRSSWFSNDEWVFQRFRGFDRKTQTDDERDMQEKINRYRAQVVGPLRSFDEAMRQAETIKERCELIYVLLENIQVPKRLEQLRNEYDEKGQIEKGREQEQVWHALIQLFDEIVEMAGDEKMSFALFREMIEAGLTSLKFAHVPPSMDHVIVGSVERSRISGKKCTFLLGVNEGLWPLKPPAEGVINEEEREFLAIHGMKLADTAKRQLLDDWFYMYLVFTSANEFLWVSYPISDEEGKAKMPSQMIRKLEQLFPNGMTYLMLQDPDELIEAERFITTPEKTRAALTAQLSRYVRGYPMKDIWWHVLNWYIINHPKHGVTFNVLQSLVYENKPTSLAQKTVKQLYPKKIKASVSRLETYYRCSFQHFARYSLGLQERRTYKLDAPDIGQLFHEALKIITEWVQEEGTDYALLTKEDANGYARRAVRRLAPVLQHQILYSSNRYQYIQRKLQEVIARATFILSEQARRSDFSPIGLELGFGLGEKDDLPPITLTLPNGYELILRGQIDRVDRAQKDDQLYLRIIDYKSSDHSLNLLEVYYGLALQMLTYLDVVLAHSEQWLGIKATPAGVLYFHVHNPMISGKPNLNEHALEKEIFKQYKMKGLLIADEGVIQLMDTSLDSGTSQIIPVGLKKNGGFYSYSKVADQETFIILQEHIHKLMIRAGLDMIEGTIKLNPFKYKNKEACTYCPFKSVCQFDPLTEANTFHKLPDMKDDEVLEKLRKGSEK</sequence>
<dbReference type="GO" id="GO:0003690">
    <property type="term" value="F:double-stranded DNA binding"/>
    <property type="evidence" value="ECO:0007669"/>
    <property type="project" value="UniProtKB-UniRule"/>
</dbReference>
<evidence type="ECO:0000256" key="1">
    <source>
        <dbReference type="ARBA" id="ARBA00022485"/>
    </source>
</evidence>
<keyword evidence="5 14" id="KW-0227">DNA damage</keyword>
<keyword evidence="11 14" id="KW-0411">Iron-sulfur</keyword>
<feature type="domain" description="UvrD-like helicase C-terminal" evidence="15">
    <location>
        <begin position="283"/>
        <end position="600"/>
    </location>
</feature>
<comment type="miscellaneous">
    <text evidence="14">Despite having conserved helicase domains, this subunit does not have helicase activity.</text>
</comment>
<feature type="binding site" evidence="14">
    <location>
        <position position="1124"/>
    </location>
    <ligand>
        <name>[4Fe-4S] cluster</name>
        <dbReference type="ChEBI" id="CHEBI:49883"/>
    </ligand>
</feature>
<evidence type="ECO:0000256" key="2">
    <source>
        <dbReference type="ARBA" id="ARBA00022722"/>
    </source>
</evidence>
<dbReference type="OrthoDB" id="9758506at2"/>
<evidence type="ECO:0000256" key="6">
    <source>
        <dbReference type="ARBA" id="ARBA00022801"/>
    </source>
</evidence>
<dbReference type="InterPro" id="IPR049035">
    <property type="entry name" value="ADDB_N"/>
</dbReference>
<accession>A0A511UVV4</accession>
<keyword evidence="9 14" id="KW-0067">ATP-binding</keyword>
<keyword evidence="13 14" id="KW-0234">DNA repair</keyword>
<evidence type="ECO:0000256" key="13">
    <source>
        <dbReference type="ARBA" id="ARBA00023204"/>
    </source>
</evidence>
<gene>
    <name evidence="14 16" type="primary">addB</name>
    <name evidence="16" type="ORF">CQU01_09420</name>
</gene>
<dbReference type="GO" id="GO:0051539">
    <property type="term" value="F:4 iron, 4 sulfur cluster binding"/>
    <property type="evidence" value="ECO:0007669"/>
    <property type="project" value="UniProtKB-KW"/>
</dbReference>
<evidence type="ECO:0000256" key="9">
    <source>
        <dbReference type="ARBA" id="ARBA00022840"/>
    </source>
</evidence>
<comment type="function">
    <text evidence="14">The heterodimer acts as both an ATP-dependent DNA helicase and an ATP-dependent, dual-direction single-stranded exonuclease. Recognizes the chi site generating a DNA molecule suitable for the initiation of homologous recombination. The AddB subunit has 5' -&gt; 3' nuclease activity but not helicase activity.</text>
</comment>
<organism evidence="16 17">
    <name type="scientific">Cerasibacillus quisquiliarum</name>
    <dbReference type="NCBI Taxonomy" id="227865"/>
    <lineage>
        <taxon>Bacteria</taxon>
        <taxon>Bacillati</taxon>
        <taxon>Bacillota</taxon>
        <taxon>Bacilli</taxon>
        <taxon>Bacillales</taxon>
        <taxon>Bacillaceae</taxon>
        <taxon>Cerasibacillus</taxon>
    </lineage>
</organism>
<dbReference type="Gene3D" id="3.90.320.10">
    <property type="match status" value="1"/>
</dbReference>
<dbReference type="PANTHER" id="PTHR30591:SF1">
    <property type="entry name" value="RECBCD ENZYME SUBUNIT RECC"/>
    <property type="match status" value="1"/>
</dbReference>
<evidence type="ECO:0000256" key="8">
    <source>
        <dbReference type="ARBA" id="ARBA00022839"/>
    </source>
</evidence>
<dbReference type="InterPro" id="IPR014017">
    <property type="entry name" value="DNA_helicase_UvrD-like_C"/>
</dbReference>
<keyword evidence="8 14" id="KW-0269">Exonuclease</keyword>
<evidence type="ECO:0000313" key="17">
    <source>
        <dbReference type="Proteomes" id="UP000321491"/>
    </source>
</evidence>
<evidence type="ECO:0000256" key="3">
    <source>
        <dbReference type="ARBA" id="ARBA00022723"/>
    </source>
</evidence>
<dbReference type="NCBIfam" id="TIGR02773">
    <property type="entry name" value="addB_Gpos"/>
    <property type="match status" value="1"/>
</dbReference>
<name>A0A511UVV4_9BACI</name>
<dbReference type="Gene3D" id="6.10.140.1030">
    <property type="match status" value="1"/>
</dbReference>
<reference evidence="16 17" key="1">
    <citation type="submission" date="2019-07" db="EMBL/GenBank/DDBJ databases">
        <title>Whole genome shotgun sequence of Cerasibacillus quisquiliarum NBRC 102429.</title>
        <authorList>
            <person name="Hosoyama A."/>
            <person name="Uohara A."/>
            <person name="Ohji S."/>
            <person name="Ichikawa N."/>
        </authorList>
    </citation>
    <scope>NUCLEOTIDE SEQUENCE [LARGE SCALE GENOMIC DNA]</scope>
    <source>
        <strain evidence="16 17">NBRC 102429</strain>
    </source>
</reference>
<evidence type="ECO:0000256" key="10">
    <source>
        <dbReference type="ARBA" id="ARBA00023004"/>
    </source>
</evidence>
<dbReference type="Proteomes" id="UP000321491">
    <property type="component" value="Unassembled WGS sequence"/>
</dbReference>
<dbReference type="InterPro" id="IPR038726">
    <property type="entry name" value="PDDEXK_AddAB-type"/>
</dbReference>
<dbReference type="RefSeq" id="WP_146936207.1">
    <property type="nucleotide sequence ID" value="NZ_BJXW01000009.1"/>
</dbReference>